<evidence type="ECO:0000313" key="3">
    <source>
        <dbReference type="EMBL" id="MCW9708817.1"/>
    </source>
</evidence>
<sequence length="398" mass="47223">MKNSSPEYLANLYKNALLDDVIPFWEKYSIDEEEGGYFTCLERDGSIYDTDKFIWLQARQVWTFSMLYNRVEKRDQWLEIATHGYQFLKQYGRNKEGNWYFSLNQQGEPLIQPYNIFSDCFAALGFYQYSLATDNKEARDIAIATYQNILARQDNPKGQYEKSVPGTRPLKGFALPMILSMLNLELEEVLDTNQVQQSIDHCIQEITDVFWDSKKKIIHEYVLQDGSYSNSYEGRLVNPGHGIEAMWFIMEIARNRNDQELIEKAVQIVLDLLNYGWDEEYGGIFYFLDAKGHPPLQLEWNQKLWWVHLETLIALSKGFRLTDNEKCWKWYQKVHDYSWSRFPDPDNGEWFGYLNRRGERYTPLKGSKWKGCFHVPRALYECWQTFEELTKLQKSKQT</sequence>
<dbReference type="RefSeq" id="WP_265767625.1">
    <property type="nucleotide sequence ID" value="NZ_JAGGJA010000017.1"/>
</dbReference>
<evidence type="ECO:0000313" key="4">
    <source>
        <dbReference type="Proteomes" id="UP001207918"/>
    </source>
</evidence>
<protein>
    <submittedName>
        <fullName evidence="3">AGE family epimerase/isomerase</fullName>
    </submittedName>
</protein>
<dbReference type="CDD" id="cd00249">
    <property type="entry name" value="AGE"/>
    <property type="match status" value="1"/>
</dbReference>
<dbReference type="InterPro" id="IPR010819">
    <property type="entry name" value="AGE/CE"/>
</dbReference>
<keyword evidence="4" id="KW-1185">Reference proteome</keyword>
<reference evidence="3 4" key="1">
    <citation type="submission" date="2021-03" db="EMBL/GenBank/DDBJ databases">
        <title>Aliifodinibius sp. nov., a new bacterium isolated from saline soil.</title>
        <authorList>
            <person name="Galisteo C."/>
            <person name="De La Haba R."/>
            <person name="Sanchez-Porro C."/>
            <person name="Ventosa A."/>
        </authorList>
    </citation>
    <scope>NUCLEOTIDE SEQUENCE [LARGE SCALE GENOMIC DNA]</scope>
    <source>
        <strain evidence="3 4">1BSP15-2V2</strain>
    </source>
</reference>
<proteinExistence type="inferred from homology"/>
<keyword evidence="2" id="KW-0413">Isomerase</keyword>
<name>A0ABT3PSI4_9BACT</name>
<dbReference type="EMBL" id="JAGGJA010000017">
    <property type="protein sequence ID" value="MCW9708817.1"/>
    <property type="molecule type" value="Genomic_DNA"/>
</dbReference>
<gene>
    <name evidence="3" type="ORF">J6I44_18295</name>
</gene>
<evidence type="ECO:0000256" key="1">
    <source>
        <dbReference type="ARBA" id="ARBA00008558"/>
    </source>
</evidence>
<dbReference type="PANTHER" id="PTHR15108">
    <property type="entry name" value="N-ACYLGLUCOSAMINE-2-EPIMERASE"/>
    <property type="match status" value="1"/>
</dbReference>
<comment type="caution">
    <text evidence="3">The sequence shown here is derived from an EMBL/GenBank/DDBJ whole genome shotgun (WGS) entry which is preliminary data.</text>
</comment>
<dbReference type="Pfam" id="PF07221">
    <property type="entry name" value="GlcNAc_2-epim"/>
    <property type="match status" value="1"/>
</dbReference>
<dbReference type="InterPro" id="IPR008928">
    <property type="entry name" value="6-hairpin_glycosidase_sf"/>
</dbReference>
<dbReference type="InterPro" id="IPR012341">
    <property type="entry name" value="6hp_glycosidase-like_sf"/>
</dbReference>
<dbReference type="Proteomes" id="UP001207918">
    <property type="component" value="Unassembled WGS sequence"/>
</dbReference>
<organism evidence="3 4">
    <name type="scientific">Fodinibius salsisoli</name>
    <dbReference type="NCBI Taxonomy" id="2820877"/>
    <lineage>
        <taxon>Bacteria</taxon>
        <taxon>Pseudomonadati</taxon>
        <taxon>Balneolota</taxon>
        <taxon>Balneolia</taxon>
        <taxon>Balneolales</taxon>
        <taxon>Balneolaceae</taxon>
        <taxon>Fodinibius</taxon>
    </lineage>
</organism>
<comment type="similarity">
    <text evidence="1">Belongs to the N-acylglucosamine 2-epimerase family.</text>
</comment>
<dbReference type="InterPro" id="IPR034116">
    <property type="entry name" value="AGE_dom"/>
</dbReference>
<evidence type="ECO:0000256" key="2">
    <source>
        <dbReference type="ARBA" id="ARBA00023235"/>
    </source>
</evidence>
<dbReference type="Gene3D" id="1.50.10.10">
    <property type="match status" value="1"/>
</dbReference>
<accession>A0ABT3PSI4</accession>
<dbReference type="SUPFAM" id="SSF48208">
    <property type="entry name" value="Six-hairpin glycosidases"/>
    <property type="match status" value="1"/>
</dbReference>